<accession>A0A177ZNN3</accession>
<dbReference type="Proteomes" id="UP000077881">
    <property type="component" value="Unassembled WGS sequence"/>
</dbReference>
<dbReference type="PANTHER" id="PTHR34351">
    <property type="entry name" value="SLR1927 PROTEIN-RELATED"/>
    <property type="match status" value="1"/>
</dbReference>
<comment type="caution">
    <text evidence="3">The sequence shown here is derived from an EMBL/GenBank/DDBJ whole genome shotgun (WGS) entry which is preliminary data.</text>
</comment>
<feature type="transmembrane region" description="Helical" evidence="1">
    <location>
        <begin position="33"/>
        <end position="55"/>
    </location>
</feature>
<protein>
    <recommendedName>
        <fullName evidence="2">DUF58 domain-containing protein</fullName>
    </recommendedName>
</protein>
<gene>
    <name evidence="3" type="ORF">ABB05_14620</name>
</gene>
<dbReference type="STRING" id="217031.ABB05_14620"/>
<dbReference type="EMBL" id="LDJR01000055">
    <property type="protein sequence ID" value="OAK69039.1"/>
    <property type="molecule type" value="Genomic_DNA"/>
</dbReference>
<proteinExistence type="predicted"/>
<feature type="transmembrane region" description="Helical" evidence="1">
    <location>
        <begin position="9"/>
        <end position="27"/>
    </location>
</feature>
<evidence type="ECO:0000313" key="3">
    <source>
        <dbReference type="EMBL" id="OAK69039.1"/>
    </source>
</evidence>
<keyword evidence="1" id="KW-0812">Transmembrane</keyword>
<name>A0A177ZNN3_9BACI</name>
<sequence length="399" mass="46133">MKRLRRFESLFRFGLLLVLLGISYVFAMFQGGFVSWFIFYSFLPFAVYAFLLLFYPLQGFKVERIVPKRNLKAGESIKIDITLKRKVPFPILFLVVEDILPSDIHSEQYKQLVFPGFKRKIKLQYSLKVARGEHRWEGIRLITGDILGILKKERWFDLQQTILVYPQYEELIYKPLESRFEHGGAVNPLQFQRDTSLVSSVRQYQPGDRVSWIDWKATARTNSMMTKEFEVRQSNDLMVVLDRENTLHFEVSVQFAASLVKTIIQHGGKLGFFSVGTTVTYIPIRGEEMQKNIIFHHLARVLPNCVTPFVHVMNKELAPYQQTATIVVITSSVTKQLVDGLSEETRRSGGMIIYNIKKRGTSVNKDEGKYISLADQRGIMIKTLYEGQFQMAFSEVLQA</sequence>
<dbReference type="AlphaFoldDB" id="A0A177ZNN3"/>
<keyword evidence="4" id="KW-1185">Reference proteome</keyword>
<dbReference type="InterPro" id="IPR002881">
    <property type="entry name" value="DUF58"/>
</dbReference>
<keyword evidence="1" id="KW-1133">Transmembrane helix</keyword>
<dbReference type="PANTHER" id="PTHR34351:SF2">
    <property type="entry name" value="DUF58 DOMAIN-CONTAINING PROTEIN"/>
    <property type="match status" value="1"/>
</dbReference>
<keyword evidence="1" id="KW-0472">Membrane</keyword>
<reference evidence="3 4" key="1">
    <citation type="submission" date="2015-05" db="EMBL/GenBank/DDBJ databases">
        <title>Comparison of genome.</title>
        <authorList>
            <person name="Zheng Z."/>
            <person name="Sun M."/>
        </authorList>
    </citation>
    <scope>NUCLEOTIDE SEQUENCE [LARGE SCALE GENOMIC DNA]</scope>
    <source>
        <strain evidence="3 4">G25-74</strain>
    </source>
</reference>
<dbReference type="PATRIC" id="fig|217031.6.peg.3141"/>
<organism evidence="3 4">
    <name type="scientific">Lederbergia galactosidilytica</name>
    <dbReference type="NCBI Taxonomy" id="217031"/>
    <lineage>
        <taxon>Bacteria</taxon>
        <taxon>Bacillati</taxon>
        <taxon>Bacillota</taxon>
        <taxon>Bacilli</taxon>
        <taxon>Bacillales</taxon>
        <taxon>Bacillaceae</taxon>
        <taxon>Lederbergia</taxon>
    </lineage>
</organism>
<evidence type="ECO:0000259" key="2">
    <source>
        <dbReference type="Pfam" id="PF01882"/>
    </source>
</evidence>
<dbReference type="Pfam" id="PF01882">
    <property type="entry name" value="DUF58"/>
    <property type="match status" value="1"/>
</dbReference>
<evidence type="ECO:0000313" key="4">
    <source>
        <dbReference type="Proteomes" id="UP000077881"/>
    </source>
</evidence>
<feature type="domain" description="DUF58" evidence="2">
    <location>
        <begin position="200"/>
        <end position="335"/>
    </location>
</feature>
<evidence type="ECO:0000256" key="1">
    <source>
        <dbReference type="SAM" id="Phobius"/>
    </source>
</evidence>